<evidence type="ECO:0000256" key="1">
    <source>
        <dbReference type="SAM" id="MobiDB-lite"/>
    </source>
</evidence>
<evidence type="ECO:0000313" key="2">
    <source>
        <dbReference type="EMBL" id="UMM21774.1"/>
    </source>
</evidence>
<dbReference type="Proteomes" id="UP000829354">
    <property type="component" value="Chromosome III"/>
</dbReference>
<feature type="region of interest" description="Disordered" evidence="1">
    <location>
        <begin position="82"/>
        <end position="137"/>
    </location>
</feature>
<feature type="compositionally biased region" description="Acidic residues" evidence="1">
    <location>
        <begin position="98"/>
        <end position="107"/>
    </location>
</feature>
<proteinExistence type="predicted"/>
<organism evidence="2 3">
    <name type="scientific">Caenorhabditis briggsae</name>
    <dbReference type="NCBI Taxonomy" id="6238"/>
    <lineage>
        <taxon>Eukaryota</taxon>
        <taxon>Metazoa</taxon>
        <taxon>Ecdysozoa</taxon>
        <taxon>Nematoda</taxon>
        <taxon>Chromadorea</taxon>
        <taxon>Rhabditida</taxon>
        <taxon>Rhabditina</taxon>
        <taxon>Rhabditomorpha</taxon>
        <taxon>Rhabditoidea</taxon>
        <taxon>Rhabditidae</taxon>
        <taxon>Peloderinae</taxon>
        <taxon>Caenorhabditis</taxon>
    </lineage>
</organism>
<evidence type="ECO:0008006" key="4">
    <source>
        <dbReference type="Google" id="ProtNLM"/>
    </source>
</evidence>
<feature type="compositionally biased region" description="Acidic residues" evidence="1">
    <location>
        <begin position="121"/>
        <end position="137"/>
    </location>
</feature>
<dbReference type="PANTHER" id="PTHR31751">
    <property type="entry name" value="SI:CH211-108C17.2-RELATED-RELATED"/>
    <property type="match status" value="1"/>
</dbReference>
<dbReference type="GO" id="GO:0003677">
    <property type="term" value="F:DNA binding"/>
    <property type="evidence" value="ECO:0007669"/>
    <property type="project" value="UniProtKB-KW"/>
</dbReference>
<dbReference type="PANTHER" id="PTHR31751:SF42">
    <property type="entry name" value="PROTEIN CBG10204"/>
    <property type="match status" value="1"/>
</dbReference>
<dbReference type="GO" id="GO:0008270">
    <property type="term" value="F:zinc ion binding"/>
    <property type="evidence" value="ECO:0007669"/>
    <property type="project" value="UniProtKB-KW"/>
</dbReference>
<dbReference type="AlphaFoldDB" id="A0AAE9EK76"/>
<name>A0AAE9EK76_CAEBR</name>
<evidence type="ECO:0000313" key="3">
    <source>
        <dbReference type="Proteomes" id="UP000829354"/>
    </source>
</evidence>
<keyword evidence="3" id="KW-1185">Reference proteome</keyword>
<reference evidence="2 3" key="1">
    <citation type="submission" date="2022-04" db="EMBL/GenBank/DDBJ databases">
        <title>Chromosome-level reference genomes for two strains of Caenorhabditis briggsae: an improved platform for comparative genomics.</title>
        <authorList>
            <person name="Stevens L."/>
            <person name="Andersen E."/>
        </authorList>
    </citation>
    <scope>NUCLEOTIDE SEQUENCE [LARGE SCALE GENOMIC DNA]</scope>
    <source>
        <strain evidence="2">VX34</strain>
        <tissue evidence="2">Whole-organism</tissue>
    </source>
</reference>
<dbReference type="EMBL" id="CP092622">
    <property type="protein sequence ID" value="UMM21774.1"/>
    <property type="molecule type" value="Genomic_DNA"/>
</dbReference>
<feature type="compositionally biased region" description="Basic and acidic residues" evidence="1">
    <location>
        <begin position="85"/>
        <end position="97"/>
    </location>
</feature>
<sequence length="286" mass="31979">MGKYKERRCQYCWDRKAQTSMTRVPREQAGRDKWICLLGKDFAANISGKDNVFVCRCHFEENSVTGRRSKCALPEFDLKGSGPLRIDEESIEDKGGADESDEEDSSDDSFVAATECSDYSPESEDEEEEEGNSDEEDVDDVIEYAIVEFGILLEALQFCRNCGSSSVEVHVAKPSGYAVNVGLSCLRCRNAWNWYSSPLLRNTKEYTVNRDMTSASVSCGGSFMKVVFERIVENAKENNNEIDVAGDAQFDSPGHTAIHGRYAILDMHTNLVLDTQLIRKSTHSGK</sequence>
<protein>
    <recommendedName>
        <fullName evidence="4">THAP-type domain-containing protein</fullName>
    </recommendedName>
</protein>
<accession>A0AAE9EK76</accession>
<gene>
    <name evidence="2" type="ORF">L5515_003308</name>
</gene>